<dbReference type="EMBL" id="JBHFNT010000183">
    <property type="protein sequence ID" value="MFB2836855.1"/>
    <property type="molecule type" value="Genomic_DNA"/>
</dbReference>
<name>A0ABV4WP47_9CYAN</name>
<proteinExistence type="predicted"/>
<dbReference type="Proteomes" id="UP001576780">
    <property type="component" value="Unassembled WGS sequence"/>
</dbReference>
<feature type="domain" description="DUF7689" evidence="1">
    <location>
        <begin position="18"/>
        <end position="140"/>
    </location>
</feature>
<evidence type="ECO:0000313" key="3">
    <source>
        <dbReference type="Proteomes" id="UP001576780"/>
    </source>
</evidence>
<sequence length="146" mass="16628">MSSELEDCFPNLSQTKYEVTSPITDDYNCFAWAAEENDRWWSPVSSDDYYWPEGAPTQLTVEAFIEAYRLFGYEPCDRSDLESGFQKIAIYTNANGEPSHAARQLPNGLWTSKLGGWEDIEHELDGITGDMYGFVKQILKRPIPAN</sequence>
<comment type="caution">
    <text evidence="2">The sequence shown here is derived from an EMBL/GenBank/DDBJ whole genome shotgun (WGS) entry which is preliminary data.</text>
</comment>
<keyword evidence="3" id="KW-1185">Reference proteome</keyword>
<evidence type="ECO:0000313" key="2">
    <source>
        <dbReference type="EMBL" id="MFB2836855.1"/>
    </source>
</evidence>
<dbReference type="RefSeq" id="WP_413279221.1">
    <property type="nucleotide sequence ID" value="NZ_JBHFNT010000183.1"/>
</dbReference>
<dbReference type="InterPro" id="IPR056106">
    <property type="entry name" value="DUF7689"/>
</dbReference>
<gene>
    <name evidence="2" type="ORF">ACE1CA_20195</name>
</gene>
<protein>
    <recommendedName>
        <fullName evidence="1">DUF7689 domain-containing protein</fullName>
    </recommendedName>
</protein>
<dbReference type="Pfam" id="PF24738">
    <property type="entry name" value="DUF7689"/>
    <property type="match status" value="1"/>
</dbReference>
<accession>A0ABV4WP47</accession>
<organism evidence="2 3">
    <name type="scientific">Floridaenema evergladense BLCC-F167</name>
    <dbReference type="NCBI Taxonomy" id="3153639"/>
    <lineage>
        <taxon>Bacteria</taxon>
        <taxon>Bacillati</taxon>
        <taxon>Cyanobacteriota</taxon>
        <taxon>Cyanophyceae</taxon>
        <taxon>Oscillatoriophycideae</taxon>
        <taxon>Aerosakkonematales</taxon>
        <taxon>Aerosakkonemataceae</taxon>
        <taxon>Floridanema</taxon>
        <taxon>Floridanema evergladense</taxon>
    </lineage>
</organism>
<reference evidence="2 3" key="1">
    <citation type="submission" date="2024-09" db="EMBL/GenBank/DDBJ databases">
        <title>Floridaenema gen nov. (Aerosakkonemataceae, Aerosakkonematales ord. nov., Cyanobacteria) from benthic tropical and subtropical fresh waters, with the description of four new species.</title>
        <authorList>
            <person name="Moretto J.A."/>
            <person name="Berthold D.E."/>
            <person name="Lefler F.W."/>
            <person name="Huang I.-S."/>
            <person name="Laughinghouse H. IV."/>
        </authorList>
    </citation>
    <scope>NUCLEOTIDE SEQUENCE [LARGE SCALE GENOMIC DNA]</scope>
    <source>
        <strain evidence="2 3">BLCC-F167</strain>
    </source>
</reference>
<evidence type="ECO:0000259" key="1">
    <source>
        <dbReference type="Pfam" id="PF24738"/>
    </source>
</evidence>